<sequence>MRVLITGWPSFLHAEVNAGDVAAMRRVEIALTTAGIPCDTAWSPVLAPGSLTLDDAAPDKYTDLVFVGGPAHGRQLDDLHLRYDRCRRIAVGVTVIDERSTAVQGFGSVLARDRPLLPASRDLAASASISPTPVAAIVVSHGRREYGPLRRHDSVHRYVLNWIARTDFAPMPIDPRLDRVNARVCSTVDQFAAVLARADAVVTSRLHGLVFALAQGVPALAVDPVAGGGKVSAQGVAWQWPAVLSSEELISGGDGHAGAVLDRRWQWCLGPEAREQALTRAAHAAESGQRQLSDLVEHLRTPG</sequence>
<proteinExistence type="predicted"/>
<dbReference type="Proteomes" id="UP000580474">
    <property type="component" value="Unassembled WGS sequence"/>
</dbReference>
<dbReference type="EMBL" id="JACHIV010000001">
    <property type="protein sequence ID" value="MBB5069229.1"/>
    <property type="molecule type" value="Genomic_DNA"/>
</dbReference>
<organism evidence="2 3">
    <name type="scientific">Saccharopolyspora gloriosae</name>
    <dbReference type="NCBI Taxonomy" id="455344"/>
    <lineage>
        <taxon>Bacteria</taxon>
        <taxon>Bacillati</taxon>
        <taxon>Actinomycetota</taxon>
        <taxon>Actinomycetes</taxon>
        <taxon>Pseudonocardiales</taxon>
        <taxon>Pseudonocardiaceae</taxon>
        <taxon>Saccharopolyspora</taxon>
    </lineage>
</organism>
<evidence type="ECO:0000313" key="2">
    <source>
        <dbReference type="EMBL" id="MBB5069229.1"/>
    </source>
</evidence>
<dbReference type="RefSeq" id="WP_184478939.1">
    <property type="nucleotide sequence ID" value="NZ_JACHIV010000001.1"/>
</dbReference>
<accession>A0A840NIW3</accession>
<evidence type="ECO:0000259" key="1">
    <source>
        <dbReference type="Pfam" id="PF04230"/>
    </source>
</evidence>
<comment type="caution">
    <text evidence="2">The sequence shown here is derived from an EMBL/GenBank/DDBJ whole genome shotgun (WGS) entry which is preliminary data.</text>
</comment>
<name>A0A840NIW3_9PSEU</name>
<dbReference type="InterPro" id="IPR007345">
    <property type="entry name" value="Polysacch_pyruvyl_Trfase"/>
</dbReference>
<evidence type="ECO:0000313" key="3">
    <source>
        <dbReference type="Proteomes" id="UP000580474"/>
    </source>
</evidence>
<dbReference type="Pfam" id="PF04230">
    <property type="entry name" value="PS_pyruv_trans"/>
    <property type="match status" value="1"/>
</dbReference>
<reference evidence="2 3" key="1">
    <citation type="submission" date="2020-08" db="EMBL/GenBank/DDBJ databases">
        <title>Sequencing the genomes of 1000 actinobacteria strains.</title>
        <authorList>
            <person name="Klenk H.-P."/>
        </authorList>
    </citation>
    <scope>NUCLEOTIDE SEQUENCE [LARGE SCALE GENOMIC DNA]</scope>
    <source>
        <strain evidence="2 3">DSM 45582</strain>
    </source>
</reference>
<protein>
    <recommendedName>
        <fullName evidence="1">Polysaccharide pyruvyl transferase domain-containing protein</fullName>
    </recommendedName>
</protein>
<dbReference type="AlphaFoldDB" id="A0A840NIW3"/>
<keyword evidence="3" id="KW-1185">Reference proteome</keyword>
<gene>
    <name evidence="2" type="ORF">BJ969_002317</name>
</gene>
<feature type="domain" description="Polysaccharide pyruvyl transferase" evidence="1">
    <location>
        <begin position="182"/>
        <end position="223"/>
    </location>
</feature>